<gene>
    <name evidence="1" type="ORF">AA309_08020</name>
</gene>
<keyword evidence="2" id="KW-1185">Reference proteome</keyword>
<dbReference type="AlphaFoldDB" id="A0A0H1REI3"/>
<proteinExistence type="predicted"/>
<dbReference type="RefSeq" id="WP_047188481.1">
    <property type="nucleotide sequence ID" value="NZ_LCYG01000019.1"/>
</dbReference>
<dbReference type="EMBL" id="LCYG01000019">
    <property type="protein sequence ID" value="KLK93598.1"/>
    <property type="molecule type" value="Genomic_DNA"/>
</dbReference>
<accession>A0A0H1REI3</accession>
<reference evidence="1 2" key="1">
    <citation type="submission" date="2015-05" db="EMBL/GenBank/DDBJ databases">
        <title>Draft genome sequence of Microvirga vignae strain BR3299, a novel nitrogen fixing bacteria isolated from Brazil semi-aired region.</title>
        <authorList>
            <person name="Zilli J.E."/>
            <person name="Passos S.R."/>
            <person name="Leite J."/>
            <person name="Baldani J.I."/>
            <person name="Xavier G.R."/>
            <person name="Rumjaneck N.G."/>
            <person name="Simoes-Araujo J.L."/>
        </authorList>
    </citation>
    <scope>NUCLEOTIDE SEQUENCE [LARGE SCALE GENOMIC DNA]</scope>
    <source>
        <strain evidence="1 2">BR3299</strain>
    </source>
</reference>
<name>A0A0H1REI3_9HYPH</name>
<organism evidence="1 2">
    <name type="scientific">Microvirga vignae</name>
    <dbReference type="NCBI Taxonomy" id="1225564"/>
    <lineage>
        <taxon>Bacteria</taxon>
        <taxon>Pseudomonadati</taxon>
        <taxon>Pseudomonadota</taxon>
        <taxon>Alphaproteobacteria</taxon>
        <taxon>Hyphomicrobiales</taxon>
        <taxon>Methylobacteriaceae</taxon>
        <taxon>Microvirga</taxon>
    </lineage>
</organism>
<dbReference type="PATRIC" id="fig|1225564.3.peg.2142"/>
<sequence length="288" mass="32214">MAGFPARDLRVIGFLLALLSLPVHADPLFVRVYGRTYKIDPRYPSDEQKGPTPQEAMKALPSDLAKGPGFRPSHEQVLAEVEERLWIAQNRLDHALGKETASTERRNAGPDPKAVNQELTESLATGAIPSRSPELQKIFDQRRALNLLARELRRSMDLPVRTPEAGFSRPKLSPEIEAGYRALNFNPLEAYYGFRRVKAAFRSGDIDLLAQVAHYPLTVTGKAKRTIRTREQLRTAKDAAMDPRIRDIVAKSTFETVFVRDKGMMIGEGEVWITHDQTGFGLGAINLQ</sequence>
<dbReference type="STRING" id="1225564.AA309_08020"/>
<dbReference type="OrthoDB" id="5455653at2"/>
<comment type="caution">
    <text evidence="1">The sequence shown here is derived from an EMBL/GenBank/DDBJ whole genome shotgun (WGS) entry which is preliminary data.</text>
</comment>
<dbReference type="Proteomes" id="UP000035489">
    <property type="component" value="Unassembled WGS sequence"/>
</dbReference>
<evidence type="ECO:0000313" key="2">
    <source>
        <dbReference type="Proteomes" id="UP000035489"/>
    </source>
</evidence>
<evidence type="ECO:0000313" key="1">
    <source>
        <dbReference type="EMBL" id="KLK93598.1"/>
    </source>
</evidence>
<protein>
    <submittedName>
        <fullName evidence="1">Uncharacterized protein</fullName>
    </submittedName>
</protein>